<protein>
    <submittedName>
        <fullName evidence="2">Uncharacterized protein</fullName>
    </submittedName>
</protein>
<gene>
    <name evidence="1" type="ORF">CPT_Mater17</name>
    <name evidence="2" type="ORF">CPT_Mater239</name>
</gene>
<dbReference type="KEGG" id="vg:24607144"/>
<dbReference type="KEGG" id="vg:24606916"/>
<dbReference type="RefSeq" id="YP_009150976.1">
    <property type="nucleotide sequence ID" value="NC_027366.1"/>
</dbReference>
<accession>A0A0A0RSB3</accession>
<dbReference type="EMBL" id="KM236245">
    <property type="protein sequence ID" value="AIW03174.1"/>
    <property type="molecule type" value="Genomic_DNA"/>
</dbReference>
<sequence length="86" mass="10381">MKRKVKFQNVKNIQGAMKILAHNYPQYHTRKKPSYHRVNLSCNLIFIHLYEGEDFFSSATMIYHREKKELEMVRKNGNHIRAYRAL</sequence>
<proteinExistence type="predicted"/>
<dbReference type="Proteomes" id="UP000030206">
    <property type="component" value="Segment"/>
</dbReference>
<dbReference type="GeneID" id="24607144"/>
<dbReference type="EMBL" id="KM236245">
    <property type="protein sequence ID" value="AIW03396.1"/>
    <property type="molecule type" value="Genomic_DNA"/>
</dbReference>
<dbReference type="RefSeq" id="YP_009151198.1">
    <property type="nucleotide sequence ID" value="NC_027366.1"/>
</dbReference>
<evidence type="ECO:0000313" key="1">
    <source>
        <dbReference type="EMBL" id="AIW03174.1"/>
    </source>
</evidence>
<evidence type="ECO:0000313" key="3">
    <source>
        <dbReference type="Proteomes" id="UP000030206"/>
    </source>
</evidence>
<keyword evidence="3" id="KW-1185">Reference proteome</keyword>
<name>A0A0A0RSB3_9CAUD</name>
<organism evidence="2 3">
    <name type="scientific">Bacillus phage Mater</name>
    <dbReference type="NCBI Taxonomy" id="1540090"/>
    <lineage>
        <taxon>Viruses</taxon>
        <taxon>Duplodnaviria</taxon>
        <taxon>Heunggongvirae</taxon>
        <taxon>Uroviricota</taxon>
        <taxon>Caudoviricetes</taxon>
        <taxon>Herelleviridae</taxon>
        <taxon>Bastillevirinae</taxon>
        <taxon>Matervirus</taxon>
        <taxon>Matervirus mater</taxon>
    </lineage>
</organism>
<dbReference type="GeneID" id="24606916"/>
<reference evidence="2 3" key="1">
    <citation type="submission" date="2014-07" db="EMBL/GenBank/DDBJ databases">
        <title>Complete Genome of Bacillus megaterium Myophage Mater.</title>
        <authorList>
            <person name="Lancaster J.C."/>
            <person name="Hodde M.K."/>
            <person name="Hernandez A.C."/>
            <person name="Everett G.F.K."/>
        </authorList>
    </citation>
    <scope>NUCLEOTIDE SEQUENCE [LARGE SCALE GENOMIC DNA]</scope>
</reference>
<evidence type="ECO:0000313" key="2">
    <source>
        <dbReference type="EMBL" id="AIW03396.1"/>
    </source>
</evidence>